<keyword evidence="6" id="KW-0966">Cell projection</keyword>
<dbReference type="PaxDb" id="35128-Thaps18846"/>
<dbReference type="RefSeq" id="XP_002294952.1">
    <property type="nucleotide sequence ID" value="XM_002294916.1"/>
</dbReference>
<protein>
    <recommendedName>
        <fullName evidence="10">Intraflagellar transport protein 46 homolog</fullName>
    </recommendedName>
</protein>
<gene>
    <name evidence="8" type="ORF">THAPSDRAFT_18846</name>
</gene>
<dbReference type="OMA" id="DFVCAVF"/>
<dbReference type="PANTHER" id="PTHR13376:SF0">
    <property type="entry name" value="INTRAFLAGELLAR TRANSPORT PROTEIN 46 HOMOLOG"/>
    <property type="match status" value="1"/>
</dbReference>
<feature type="region of interest" description="Disordered" evidence="7">
    <location>
        <begin position="40"/>
        <end position="59"/>
    </location>
</feature>
<keyword evidence="9" id="KW-1185">Reference proteome</keyword>
<dbReference type="KEGG" id="tps:THAPSDRAFT_18846"/>
<organism evidence="8 9">
    <name type="scientific">Thalassiosira pseudonana</name>
    <name type="common">Marine diatom</name>
    <name type="synonym">Cyclotella nana</name>
    <dbReference type="NCBI Taxonomy" id="35128"/>
    <lineage>
        <taxon>Eukaryota</taxon>
        <taxon>Sar</taxon>
        <taxon>Stramenopiles</taxon>
        <taxon>Ochrophyta</taxon>
        <taxon>Bacillariophyta</taxon>
        <taxon>Coscinodiscophyceae</taxon>
        <taxon>Thalassiosirophycidae</taxon>
        <taxon>Thalassiosirales</taxon>
        <taxon>Thalassiosiraceae</taxon>
        <taxon>Thalassiosira</taxon>
    </lineage>
</organism>
<evidence type="ECO:0000256" key="4">
    <source>
        <dbReference type="ARBA" id="ARBA00023069"/>
    </source>
</evidence>
<feature type="non-terminal residue" evidence="8">
    <location>
        <position position="160"/>
    </location>
</feature>
<evidence type="ECO:0008006" key="10">
    <source>
        <dbReference type="Google" id="ProtNLM"/>
    </source>
</evidence>
<proteinExistence type="inferred from homology"/>
<dbReference type="PANTHER" id="PTHR13376">
    <property type="entry name" value="INTRAFLAGELLAR TRANSPORT PROTEIN 46 HOMOLOG"/>
    <property type="match status" value="1"/>
</dbReference>
<dbReference type="GO" id="GO:0005929">
    <property type="term" value="C:cilium"/>
    <property type="evidence" value="ECO:0007669"/>
    <property type="project" value="GOC"/>
</dbReference>
<dbReference type="HOGENOM" id="CLU_039364_3_1_1"/>
<evidence type="ECO:0000256" key="5">
    <source>
        <dbReference type="ARBA" id="ARBA00023212"/>
    </source>
</evidence>
<dbReference type="Pfam" id="PF12317">
    <property type="entry name" value="IFT46_B_C"/>
    <property type="match status" value="1"/>
</dbReference>
<dbReference type="Proteomes" id="UP000001449">
    <property type="component" value="Chromosome 22"/>
</dbReference>
<evidence type="ECO:0000313" key="9">
    <source>
        <dbReference type="Proteomes" id="UP000001449"/>
    </source>
</evidence>
<evidence type="ECO:0000256" key="2">
    <source>
        <dbReference type="ARBA" id="ARBA00007700"/>
    </source>
</evidence>
<feature type="non-terminal residue" evidence="8">
    <location>
        <position position="1"/>
    </location>
</feature>
<reference evidence="8 9" key="2">
    <citation type="journal article" date="2008" name="Nature">
        <title>The Phaeodactylum genome reveals the evolutionary history of diatom genomes.</title>
        <authorList>
            <person name="Bowler C."/>
            <person name="Allen A.E."/>
            <person name="Badger J.H."/>
            <person name="Grimwood J."/>
            <person name="Jabbari K."/>
            <person name="Kuo A."/>
            <person name="Maheswari U."/>
            <person name="Martens C."/>
            <person name="Maumus F."/>
            <person name="Otillar R.P."/>
            <person name="Rayko E."/>
            <person name="Salamov A."/>
            <person name="Vandepoele K."/>
            <person name="Beszteri B."/>
            <person name="Gruber A."/>
            <person name="Heijde M."/>
            <person name="Katinka M."/>
            <person name="Mock T."/>
            <person name="Valentin K."/>
            <person name="Verret F."/>
            <person name="Berges J.A."/>
            <person name="Brownlee C."/>
            <person name="Cadoret J.P."/>
            <person name="Chiovitti A."/>
            <person name="Choi C.J."/>
            <person name="Coesel S."/>
            <person name="De Martino A."/>
            <person name="Detter J.C."/>
            <person name="Durkin C."/>
            <person name="Falciatore A."/>
            <person name="Fournet J."/>
            <person name="Haruta M."/>
            <person name="Huysman M.J."/>
            <person name="Jenkins B.D."/>
            <person name="Jiroutova K."/>
            <person name="Jorgensen R.E."/>
            <person name="Joubert Y."/>
            <person name="Kaplan A."/>
            <person name="Kroger N."/>
            <person name="Kroth P.G."/>
            <person name="La Roche J."/>
            <person name="Lindquist E."/>
            <person name="Lommer M."/>
            <person name="Martin-Jezequel V."/>
            <person name="Lopez P.J."/>
            <person name="Lucas S."/>
            <person name="Mangogna M."/>
            <person name="McGinnis K."/>
            <person name="Medlin L.K."/>
            <person name="Montsant A."/>
            <person name="Oudot-Le Secq M.P."/>
            <person name="Napoli C."/>
            <person name="Obornik M."/>
            <person name="Parker M.S."/>
            <person name="Petit J.L."/>
            <person name="Porcel B.M."/>
            <person name="Poulsen N."/>
            <person name="Robison M."/>
            <person name="Rychlewski L."/>
            <person name="Rynearson T.A."/>
            <person name="Schmutz J."/>
            <person name="Shapiro H."/>
            <person name="Siaut M."/>
            <person name="Stanley M."/>
            <person name="Sussman M.R."/>
            <person name="Taylor A.R."/>
            <person name="Vardi A."/>
            <person name="von Dassow P."/>
            <person name="Vyverman W."/>
            <person name="Willis A."/>
            <person name="Wyrwicz L.S."/>
            <person name="Rokhsar D.S."/>
            <person name="Weissenbach J."/>
            <person name="Armbrust E.V."/>
            <person name="Green B.R."/>
            <person name="Van de Peer Y."/>
            <person name="Grigoriev I.V."/>
        </authorList>
    </citation>
    <scope>NUCLEOTIDE SEQUENCE [LARGE SCALE GENOMIC DNA]</scope>
    <source>
        <strain evidence="8 9">CCMP1335</strain>
    </source>
</reference>
<dbReference type="InParanoid" id="B8CG11"/>
<dbReference type="GeneID" id="7449446"/>
<accession>B8CG11</accession>
<dbReference type="STRING" id="35128.B8CG11"/>
<sequence>GEVDPMVKIDGVDDGLGIQMLDEIPSKQGISAVIELQLQSQHHSKKSSDRRVAVRSINDASRKPNEIDEWVQSVEEIHASSTPSANLRQRNGMPSMKELMQSWPDAVEEELKKGSVGVPSADIDLSLSDYVRVLCSLLGIPIYDGCLIESVHTMISLLVE</sequence>
<evidence type="ECO:0000256" key="7">
    <source>
        <dbReference type="SAM" id="MobiDB-lite"/>
    </source>
</evidence>
<evidence type="ECO:0000256" key="3">
    <source>
        <dbReference type="ARBA" id="ARBA00022490"/>
    </source>
</evidence>
<keyword evidence="4" id="KW-0969">Cilium</keyword>
<comment type="subcellular location">
    <subcellularLocation>
        <location evidence="1">Cytoplasm</location>
        <location evidence="1">Cytoskeleton</location>
        <location evidence="1">Cilium basal body</location>
    </subcellularLocation>
</comment>
<dbReference type="EMBL" id="CM000653">
    <property type="protein sequence ID" value="EED87732.1"/>
    <property type="molecule type" value="Genomic_DNA"/>
</dbReference>
<evidence type="ECO:0000313" key="8">
    <source>
        <dbReference type="EMBL" id="EED87732.1"/>
    </source>
</evidence>
<keyword evidence="3" id="KW-0963">Cytoplasm</keyword>
<evidence type="ECO:0000256" key="1">
    <source>
        <dbReference type="ARBA" id="ARBA00004120"/>
    </source>
</evidence>
<keyword evidence="5" id="KW-0206">Cytoskeleton</keyword>
<dbReference type="GO" id="GO:0042073">
    <property type="term" value="P:intraciliary transport"/>
    <property type="evidence" value="ECO:0007669"/>
    <property type="project" value="InterPro"/>
</dbReference>
<name>B8CG11_THAPS</name>
<comment type="similarity">
    <text evidence="2">Belongs to the IFT46 family.</text>
</comment>
<reference evidence="8 9" key="1">
    <citation type="journal article" date="2004" name="Science">
        <title>The genome of the diatom Thalassiosira pseudonana: ecology, evolution, and metabolism.</title>
        <authorList>
            <person name="Armbrust E.V."/>
            <person name="Berges J.A."/>
            <person name="Bowler C."/>
            <person name="Green B.R."/>
            <person name="Martinez D."/>
            <person name="Putnam N.H."/>
            <person name="Zhou S."/>
            <person name="Allen A.E."/>
            <person name="Apt K.E."/>
            <person name="Bechner M."/>
            <person name="Brzezinski M.A."/>
            <person name="Chaal B.K."/>
            <person name="Chiovitti A."/>
            <person name="Davis A.K."/>
            <person name="Demarest M.S."/>
            <person name="Detter J.C."/>
            <person name="Glavina T."/>
            <person name="Goodstein D."/>
            <person name="Hadi M.Z."/>
            <person name="Hellsten U."/>
            <person name="Hildebrand M."/>
            <person name="Jenkins B.D."/>
            <person name="Jurka J."/>
            <person name="Kapitonov V.V."/>
            <person name="Kroger N."/>
            <person name="Lau W.W."/>
            <person name="Lane T.W."/>
            <person name="Larimer F.W."/>
            <person name="Lippmeier J.C."/>
            <person name="Lucas S."/>
            <person name="Medina M."/>
            <person name="Montsant A."/>
            <person name="Obornik M."/>
            <person name="Parker M.S."/>
            <person name="Palenik B."/>
            <person name="Pazour G.J."/>
            <person name="Richardson P.M."/>
            <person name="Rynearson T.A."/>
            <person name="Saito M.A."/>
            <person name="Schwartz D.C."/>
            <person name="Thamatrakoln K."/>
            <person name="Valentin K."/>
            <person name="Vardi A."/>
            <person name="Wilkerson F.P."/>
            <person name="Rokhsar D.S."/>
        </authorList>
    </citation>
    <scope>NUCLEOTIDE SEQUENCE [LARGE SCALE GENOMIC DNA]</scope>
    <source>
        <strain evidence="8 9">CCMP1335</strain>
    </source>
</reference>
<dbReference type="InterPro" id="IPR022088">
    <property type="entry name" value="Intraflagellar_transp_cmplxB"/>
</dbReference>
<evidence type="ECO:0000256" key="6">
    <source>
        <dbReference type="ARBA" id="ARBA00023273"/>
    </source>
</evidence>
<dbReference type="AlphaFoldDB" id="B8CG11"/>